<evidence type="ECO:0000313" key="3">
    <source>
        <dbReference type="Proteomes" id="UP000238479"/>
    </source>
</evidence>
<keyword evidence="1" id="KW-0812">Transmembrane</keyword>
<evidence type="ECO:0000313" key="2">
    <source>
        <dbReference type="EMBL" id="PRQ23786.1"/>
    </source>
</evidence>
<dbReference type="Gramene" id="PRQ23786">
    <property type="protein sequence ID" value="PRQ23786"/>
    <property type="gene ID" value="RchiOBHm_Chr6g0265211"/>
</dbReference>
<sequence length="49" mass="5638">MMGFIFPFFILTWGVVHVSCCWSESWLLLFSLIDLYALLSLLLILVGTQ</sequence>
<proteinExistence type="predicted"/>
<reference evidence="2 3" key="1">
    <citation type="journal article" date="2018" name="Nat. Genet.">
        <title>The Rosa genome provides new insights in the design of modern roses.</title>
        <authorList>
            <person name="Bendahmane M."/>
        </authorList>
    </citation>
    <scope>NUCLEOTIDE SEQUENCE [LARGE SCALE GENOMIC DNA]</scope>
    <source>
        <strain evidence="3">cv. Old Blush</strain>
    </source>
</reference>
<comment type="caution">
    <text evidence="2">The sequence shown here is derived from an EMBL/GenBank/DDBJ whole genome shotgun (WGS) entry which is preliminary data.</text>
</comment>
<dbReference type="AlphaFoldDB" id="A0A2P6PPE6"/>
<protein>
    <recommendedName>
        <fullName evidence="4">Transmembrane protein</fullName>
    </recommendedName>
</protein>
<organism evidence="2 3">
    <name type="scientific">Rosa chinensis</name>
    <name type="common">China rose</name>
    <dbReference type="NCBI Taxonomy" id="74649"/>
    <lineage>
        <taxon>Eukaryota</taxon>
        <taxon>Viridiplantae</taxon>
        <taxon>Streptophyta</taxon>
        <taxon>Embryophyta</taxon>
        <taxon>Tracheophyta</taxon>
        <taxon>Spermatophyta</taxon>
        <taxon>Magnoliopsida</taxon>
        <taxon>eudicotyledons</taxon>
        <taxon>Gunneridae</taxon>
        <taxon>Pentapetalae</taxon>
        <taxon>rosids</taxon>
        <taxon>fabids</taxon>
        <taxon>Rosales</taxon>
        <taxon>Rosaceae</taxon>
        <taxon>Rosoideae</taxon>
        <taxon>Rosoideae incertae sedis</taxon>
        <taxon>Rosa</taxon>
    </lineage>
</organism>
<evidence type="ECO:0008006" key="4">
    <source>
        <dbReference type="Google" id="ProtNLM"/>
    </source>
</evidence>
<feature type="transmembrane region" description="Helical" evidence="1">
    <location>
        <begin position="28"/>
        <end position="46"/>
    </location>
</feature>
<evidence type="ECO:0000256" key="1">
    <source>
        <dbReference type="SAM" id="Phobius"/>
    </source>
</evidence>
<keyword evidence="3" id="KW-1185">Reference proteome</keyword>
<dbReference type="EMBL" id="PDCK01000044">
    <property type="protein sequence ID" value="PRQ23786.1"/>
    <property type="molecule type" value="Genomic_DNA"/>
</dbReference>
<keyword evidence="1" id="KW-0472">Membrane</keyword>
<keyword evidence="1" id="KW-1133">Transmembrane helix</keyword>
<name>A0A2P6PPE6_ROSCH</name>
<dbReference type="Proteomes" id="UP000238479">
    <property type="component" value="Chromosome 6"/>
</dbReference>
<gene>
    <name evidence="2" type="ORF">RchiOBHm_Chr6g0265211</name>
</gene>
<accession>A0A2P6PPE6</accession>